<name>A0A6V3JZE2_9EUKA</name>
<evidence type="ECO:0000313" key="3">
    <source>
        <dbReference type="EMBL" id="CAE0653650.1"/>
    </source>
</evidence>
<feature type="transmembrane region" description="Helical" evidence="1">
    <location>
        <begin position="483"/>
        <end position="505"/>
    </location>
</feature>
<dbReference type="EMBL" id="HBIV01008425">
    <property type="protein sequence ID" value="CAE0653646.1"/>
    <property type="molecule type" value="Transcribed_RNA"/>
</dbReference>
<dbReference type="AlphaFoldDB" id="A0A6V3JZE2"/>
<feature type="transmembrane region" description="Helical" evidence="1">
    <location>
        <begin position="607"/>
        <end position="627"/>
    </location>
</feature>
<evidence type="ECO:0000313" key="2">
    <source>
        <dbReference type="EMBL" id="CAE0653646.1"/>
    </source>
</evidence>
<organism evidence="2">
    <name type="scientific">Lotharella globosa</name>
    <dbReference type="NCBI Taxonomy" id="91324"/>
    <lineage>
        <taxon>Eukaryota</taxon>
        <taxon>Sar</taxon>
        <taxon>Rhizaria</taxon>
        <taxon>Cercozoa</taxon>
        <taxon>Chlorarachniophyceae</taxon>
        <taxon>Lotharella</taxon>
    </lineage>
</organism>
<keyword evidence="1" id="KW-1133">Transmembrane helix</keyword>
<gene>
    <name evidence="2" type="ORF">LGLO00237_LOCUS6338</name>
    <name evidence="3" type="ORF">LGLO00237_LOCUS6340</name>
</gene>
<sequence length="711" mass="80922">MDANSYHAIACKDDGEAKTSEEAEIFGDGATAEMESLFSYFFSAGKHNPSRAAKLEAKTRARREVLDLLNSLEARRAASRALGVVGNNDVDLETMKLEPLPSIGSVEVAAAVMVLLWNTDLGAKNLSRRSLRETRERSQSFSWVTRDTEILGAFPGAEEIYRLVTSEQRFRENPNRSVLAALFAIVERYRSEAGASSYTVERLRTEIRNFNEARAVEKQSRDLMLAIRNHIFSLILTPLSTVVYPLSFVCGSAYDFALKSHMPPCVRFIVLLLSLPPMIVIIFYLYSLGPVMSIIAYVSLQEKQRHLSNNPAGWLLSVKWIFKPSLSDVTLVEVIGPTVILYGAYWLFFTYPYLRKQLINMGGWVFFGDTQIDKAKAREFLVEVRCAVLKLEIQTKSFGQTPVPGKLSPSSGEDRRLSIHGVRRTISSVIADFESQCLNSFSRKYVPFFCRRQRNRYYLPPTYTYYHNPGLLLLKVLRYNPALLVWTVVSVVFLAFLPIGVRWLYKRELLGDSFETRWITITFVLTTLLNGFWPVFLATMWFRKFDVILHKYRALPNTLNCADGEVYGLHFWVDLDSPVNVAAWMLFRERLHWLSHMELGYLPSESLMIFLITVPAVLAVHVIVNFVRRSRKQHPSTTHLSPSLFCSFDFHFFPVFWFGFVIHTVSVASRHASLCFLSTMIGRCVCSGPTNSVPCVVGNQAKAWIRSLFPS</sequence>
<proteinExistence type="predicted"/>
<feature type="transmembrane region" description="Helical" evidence="1">
    <location>
        <begin position="648"/>
        <end position="668"/>
    </location>
</feature>
<keyword evidence="1" id="KW-0472">Membrane</keyword>
<reference evidence="2" key="1">
    <citation type="submission" date="2021-01" db="EMBL/GenBank/DDBJ databases">
        <authorList>
            <person name="Corre E."/>
            <person name="Pelletier E."/>
            <person name="Niang G."/>
            <person name="Scheremetjew M."/>
            <person name="Finn R."/>
            <person name="Kale V."/>
            <person name="Holt S."/>
            <person name="Cochrane G."/>
            <person name="Meng A."/>
            <person name="Brown T."/>
            <person name="Cohen L."/>
        </authorList>
    </citation>
    <scope>NUCLEOTIDE SEQUENCE</scope>
    <source>
        <strain evidence="2">CCCM811</strain>
    </source>
</reference>
<keyword evidence="1" id="KW-0812">Transmembrane</keyword>
<feature type="transmembrane region" description="Helical" evidence="1">
    <location>
        <begin position="517"/>
        <end position="542"/>
    </location>
</feature>
<feature type="transmembrane region" description="Helical" evidence="1">
    <location>
        <begin position="334"/>
        <end position="354"/>
    </location>
</feature>
<accession>A0A6V3JZE2</accession>
<protein>
    <submittedName>
        <fullName evidence="2">Uncharacterized protein</fullName>
    </submittedName>
</protein>
<dbReference type="EMBL" id="HBIV01008428">
    <property type="protein sequence ID" value="CAE0653650.1"/>
    <property type="molecule type" value="Transcribed_RNA"/>
</dbReference>
<evidence type="ECO:0000256" key="1">
    <source>
        <dbReference type="SAM" id="Phobius"/>
    </source>
</evidence>
<feature type="transmembrane region" description="Helical" evidence="1">
    <location>
        <begin position="231"/>
        <end position="254"/>
    </location>
</feature>